<feature type="transmembrane region" description="Helical" evidence="1">
    <location>
        <begin position="9"/>
        <end position="27"/>
    </location>
</feature>
<keyword evidence="1" id="KW-1133">Transmembrane helix</keyword>
<accession>A0A7C0ZCD7</accession>
<evidence type="ECO:0000313" key="2">
    <source>
        <dbReference type="EMBL" id="HDI82891.1"/>
    </source>
</evidence>
<comment type="caution">
    <text evidence="2">The sequence shown here is derived from an EMBL/GenBank/DDBJ whole genome shotgun (WGS) entry which is preliminary data.</text>
</comment>
<proteinExistence type="predicted"/>
<dbReference type="EMBL" id="DQWE01000177">
    <property type="protein sequence ID" value="HDI82891.1"/>
    <property type="molecule type" value="Genomic_DNA"/>
</dbReference>
<protein>
    <recommendedName>
        <fullName evidence="3">POTRA domain-containing protein</fullName>
    </recommendedName>
</protein>
<dbReference type="AlphaFoldDB" id="A0A7C0ZCD7"/>
<evidence type="ECO:0000256" key="1">
    <source>
        <dbReference type="SAM" id="Phobius"/>
    </source>
</evidence>
<organism evidence="2">
    <name type="scientific">candidate division WOR-3 bacterium</name>
    <dbReference type="NCBI Taxonomy" id="2052148"/>
    <lineage>
        <taxon>Bacteria</taxon>
        <taxon>Bacteria division WOR-3</taxon>
    </lineage>
</organism>
<dbReference type="Proteomes" id="UP000885847">
    <property type="component" value="Unassembled WGS sequence"/>
</dbReference>
<sequence>MSKKRIKKGWFILTPIILAGMLAYYFFMPVLEVVYTGNGRDIVMKGNLKGKHIYRLNTERLRGEILKDKRIENVRLFRFPWGMVVIHTCLRTPVAVYIEKGEKYGVDRNGVVFQWEGVDTLPEIKGNKSYINLAVSLIRILKDVDKVYITEDGPVTRMKGYRILWGRSEYREKARKTELLIKSGLPSGEFDLRFGDLIIYREEVKGGKG</sequence>
<reference evidence="2" key="1">
    <citation type="journal article" date="2020" name="mSystems">
        <title>Genome- and Community-Level Interaction Insights into Carbon Utilization and Element Cycling Functions of Hydrothermarchaeota in Hydrothermal Sediment.</title>
        <authorList>
            <person name="Zhou Z."/>
            <person name="Liu Y."/>
            <person name="Xu W."/>
            <person name="Pan J."/>
            <person name="Luo Z.H."/>
            <person name="Li M."/>
        </authorList>
    </citation>
    <scope>NUCLEOTIDE SEQUENCE [LARGE SCALE GENOMIC DNA]</scope>
    <source>
        <strain evidence="2">HyVt-102</strain>
    </source>
</reference>
<name>A0A7C0ZCD7_UNCW3</name>
<keyword evidence="1" id="KW-0472">Membrane</keyword>
<keyword evidence="1" id="KW-0812">Transmembrane</keyword>
<evidence type="ECO:0008006" key="3">
    <source>
        <dbReference type="Google" id="ProtNLM"/>
    </source>
</evidence>
<gene>
    <name evidence="2" type="ORF">ENF18_03755</name>
</gene>